<dbReference type="Pfam" id="PF04280">
    <property type="entry name" value="Tim44"/>
    <property type="match status" value="1"/>
</dbReference>
<dbReference type="InterPro" id="IPR039544">
    <property type="entry name" value="Tim44-like"/>
</dbReference>
<name>A0A8J6YYF9_9PROT</name>
<dbReference type="SMART" id="SM00978">
    <property type="entry name" value="Tim44"/>
    <property type="match status" value="1"/>
</dbReference>
<accession>A0A8J6YYF9</accession>
<comment type="subcellular location">
    <subcellularLocation>
        <location evidence="1">Membrane</location>
    </subcellularLocation>
</comment>
<keyword evidence="6" id="KW-0812">Transmembrane</keyword>
<gene>
    <name evidence="8" type="ORF">IHV25_04195</name>
</gene>
<dbReference type="SUPFAM" id="SSF54427">
    <property type="entry name" value="NTF2-like"/>
    <property type="match status" value="1"/>
</dbReference>
<organism evidence="8 9">
    <name type="scientific">Phaeovibrio sulfidiphilus</name>
    <dbReference type="NCBI Taxonomy" id="1220600"/>
    <lineage>
        <taxon>Bacteria</taxon>
        <taxon>Pseudomonadati</taxon>
        <taxon>Pseudomonadota</taxon>
        <taxon>Alphaproteobacteria</taxon>
        <taxon>Rhodospirillales</taxon>
        <taxon>Rhodospirillaceae</taxon>
        <taxon>Phaeovibrio</taxon>
    </lineage>
</organism>
<evidence type="ECO:0000256" key="3">
    <source>
        <dbReference type="ARBA" id="ARBA00022946"/>
    </source>
</evidence>
<evidence type="ECO:0000256" key="2">
    <source>
        <dbReference type="ARBA" id="ARBA00009597"/>
    </source>
</evidence>
<evidence type="ECO:0000313" key="9">
    <source>
        <dbReference type="Proteomes" id="UP000631034"/>
    </source>
</evidence>
<comment type="similarity">
    <text evidence="2">Belongs to the Tim44 family.</text>
</comment>
<dbReference type="InterPro" id="IPR032710">
    <property type="entry name" value="NTF2-like_dom_sf"/>
</dbReference>
<feature type="transmembrane region" description="Helical" evidence="6">
    <location>
        <begin position="6"/>
        <end position="23"/>
    </location>
</feature>
<proteinExistence type="inferred from homology"/>
<evidence type="ECO:0000313" key="8">
    <source>
        <dbReference type="EMBL" id="MBE1236848.1"/>
    </source>
</evidence>
<keyword evidence="9" id="KW-1185">Reference proteome</keyword>
<dbReference type="EMBL" id="JACZHT010000002">
    <property type="protein sequence ID" value="MBE1236848.1"/>
    <property type="molecule type" value="Genomic_DNA"/>
</dbReference>
<reference evidence="8" key="1">
    <citation type="submission" date="2020-10" db="EMBL/GenBank/DDBJ databases">
        <title>Genome sequence of the unusual species of purple photosynthetic bacteria, Phaeovibrio sulfidiphilus DSM 23193, type strain.</title>
        <authorList>
            <person name="Kyndt J.A."/>
            <person name="Meyer T.E."/>
        </authorList>
    </citation>
    <scope>NUCLEOTIDE SEQUENCE</scope>
    <source>
        <strain evidence="8">DSM 23193</strain>
    </source>
</reference>
<sequence length="230" mass="25313">MENSSFVPILLVALIAVFLVLRLRALLGQHPEDEDDGFPMRREDTGRSPYGTDANGHRDGPDSETGATGFGADGPVLDPTLAGTLTRIRLADPSFSAEDFLNGARSAFQMVLLAFAKGDRRTLETLLSPEVMRNFENVIREREEAGETMESELISFKSVAIETARLDGSIAHMTIKYVTEQVNLLKNADGEVIEGDPNRIETLTDIWTFERDITSGNPNWLLVATRSSDV</sequence>
<evidence type="ECO:0000256" key="1">
    <source>
        <dbReference type="ARBA" id="ARBA00004370"/>
    </source>
</evidence>
<dbReference type="Gene3D" id="3.10.450.240">
    <property type="match status" value="1"/>
</dbReference>
<dbReference type="AlphaFoldDB" id="A0A8J6YYF9"/>
<dbReference type="Proteomes" id="UP000631034">
    <property type="component" value="Unassembled WGS sequence"/>
</dbReference>
<dbReference type="RefSeq" id="WP_192533848.1">
    <property type="nucleotide sequence ID" value="NZ_JACZHT010000002.1"/>
</dbReference>
<dbReference type="InterPro" id="IPR016985">
    <property type="entry name" value="UCP031890_Tim44-rel"/>
</dbReference>
<evidence type="ECO:0000256" key="5">
    <source>
        <dbReference type="SAM" id="MobiDB-lite"/>
    </source>
</evidence>
<dbReference type="NCBIfam" id="NF033779">
    <property type="entry name" value="Tim44_TimA_adap"/>
    <property type="match status" value="1"/>
</dbReference>
<dbReference type="InterPro" id="IPR007379">
    <property type="entry name" value="Tim44-like_dom"/>
</dbReference>
<evidence type="ECO:0000259" key="7">
    <source>
        <dbReference type="SMART" id="SM00978"/>
    </source>
</evidence>
<dbReference type="PANTHER" id="PTHR10721">
    <property type="entry name" value="MITOCHONDRIAL IMPORT INNER MEMBRANE TRANSLOCASE SUBUNIT TIM44"/>
    <property type="match status" value="1"/>
</dbReference>
<feature type="region of interest" description="Disordered" evidence="5">
    <location>
        <begin position="32"/>
        <end position="75"/>
    </location>
</feature>
<protein>
    <submittedName>
        <fullName evidence="8">Tim44 domain-containing protein</fullName>
    </submittedName>
</protein>
<dbReference type="PANTHER" id="PTHR10721:SF1">
    <property type="entry name" value="MITOCHONDRIAL IMPORT INNER MEMBRANE TRANSLOCASE SUBUNIT TIM44"/>
    <property type="match status" value="1"/>
</dbReference>
<comment type="caution">
    <text evidence="8">The sequence shown here is derived from an EMBL/GenBank/DDBJ whole genome shotgun (WGS) entry which is preliminary data.</text>
</comment>
<evidence type="ECO:0000256" key="6">
    <source>
        <dbReference type="SAM" id="Phobius"/>
    </source>
</evidence>
<dbReference type="GO" id="GO:0030150">
    <property type="term" value="P:protein import into mitochondrial matrix"/>
    <property type="evidence" value="ECO:0007669"/>
    <property type="project" value="TreeGrafter"/>
</dbReference>
<dbReference type="PIRSF" id="PIRSF031890">
    <property type="entry name" value="UCP031890_transporter_Tim44"/>
    <property type="match status" value="1"/>
</dbReference>
<feature type="domain" description="Tim44-like" evidence="7">
    <location>
        <begin position="81"/>
        <end position="227"/>
    </location>
</feature>
<keyword evidence="4 6" id="KW-0472">Membrane</keyword>
<evidence type="ECO:0000256" key="4">
    <source>
        <dbReference type="ARBA" id="ARBA00023136"/>
    </source>
</evidence>
<dbReference type="GO" id="GO:0051087">
    <property type="term" value="F:protein-folding chaperone binding"/>
    <property type="evidence" value="ECO:0007669"/>
    <property type="project" value="TreeGrafter"/>
</dbReference>
<keyword evidence="6" id="KW-1133">Transmembrane helix</keyword>
<keyword evidence="3" id="KW-0809">Transit peptide</keyword>
<dbReference type="GO" id="GO:0016020">
    <property type="term" value="C:membrane"/>
    <property type="evidence" value="ECO:0007669"/>
    <property type="project" value="UniProtKB-SubCell"/>
</dbReference>